<dbReference type="PANTHER" id="PTHR37422:SF13">
    <property type="entry name" value="LIPOPOLYSACCHARIDE BIOSYNTHESIS PROTEIN PA4999-RELATED"/>
    <property type="match status" value="1"/>
</dbReference>
<dbReference type="InterPro" id="IPR007016">
    <property type="entry name" value="O-antigen_ligase-rel_domated"/>
</dbReference>
<dbReference type="PANTHER" id="PTHR37422">
    <property type="entry name" value="TEICHURONIC ACID BIOSYNTHESIS PROTEIN TUAE"/>
    <property type="match status" value="1"/>
</dbReference>
<dbReference type="SUPFAM" id="SSF48452">
    <property type="entry name" value="TPR-like"/>
    <property type="match status" value="1"/>
</dbReference>
<feature type="transmembrane region" description="Helical" evidence="6">
    <location>
        <begin position="16"/>
        <end position="36"/>
    </location>
</feature>
<dbReference type="GO" id="GO:0016020">
    <property type="term" value="C:membrane"/>
    <property type="evidence" value="ECO:0007669"/>
    <property type="project" value="UniProtKB-SubCell"/>
</dbReference>
<dbReference type="Gene3D" id="1.25.40.10">
    <property type="entry name" value="Tetratricopeptide repeat domain"/>
    <property type="match status" value="1"/>
</dbReference>
<dbReference type="InterPro" id="IPR019734">
    <property type="entry name" value="TPR_rpt"/>
</dbReference>
<feature type="transmembrane region" description="Helical" evidence="6">
    <location>
        <begin position="458"/>
        <end position="480"/>
    </location>
</feature>
<feature type="transmembrane region" description="Helical" evidence="6">
    <location>
        <begin position="421"/>
        <end position="437"/>
    </location>
</feature>
<keyword evidence="5" id="KW-0802">TPR repeat</keyword>
<reference evidence="8 9" key="1">
    <citation type="journal article" date="2016" name="Nat. Commun.">
        <title>Thousands of microbial genomes shed light on interconnected biogeochemical processes in an aquifer system.</title>
        <authorList>
            <person name="Anantharaman K."/>
            <person name="Brown C.T."/>
            <person name="Hug L.A."/>
            <person name="Sharon I."/>
            <person name="Castelle C.J."/>
            <person name="Probst A.J."/>
            <person name="Thomas B.C."/>
            <person name="Singh A."/>
            <person name="Wilkins M.J."/>
            <person name="Karaoz U."/>
            <person name="Brodie E.L."/>
            <person name="Williams K.H."/>
            <person name="Hubbard S.S."/>
            <person name="Banfield J.F."/>
        </authorList>
    </citation>
    <scope>NUCLEOTIDE SEQUENCE [LARGE SCALE GENOMIC DNA]</scope>
</reference>
<evidence type="ECO:0000259" key="7">
    <source>
        <dbReference type="Pfam" id="PF04932"/>
    </source>
</evidence>
<feature type="transmembrane region" description="Helical" evidence="6">
    <location>
        <begin position="369"/>
        <end position="388"/>
    </location>
</feature>
<feature type="transmembrane region" description="Helical" evidence="6">
    <location>
        <begin position="200"/>
        <end position="216"/>
    </location>
</feature>
<protein>
    <recommendedName>
        <fullName evidence="7">O-antigen ligase-related domain-containing protein</fullName>
    </recommendedName>
</protein>
<evidence type="ECO:0000256" key="3">
    <source>
        <dbReference type="ARBA" id="ARBA00022989"/>
    </source>
</evidence>
<feature type="domain" description="O-antigen ligase-related" evidence="7">
    <location>
        <begin position="236"/>
        <end position="373"/>
    </location>
</feature>
<dbReference type="Proteomes" id="UP000178532">
    <property type="component" value="Unassembled WGS sequence"/>
</dbReference>
<keyword evidence="4 6" id="KW-0472">Membrane</keyword>
<evidence type="ECO:0000256" key="4">
    <source>
        <dbReference type="ARBA" id="ARBA00023136"/>
    </source>
</evidence>
<organism evidence="8 9">
    <name type="scientific">Candidatus Kaiserbacteria bacterium RIFCSPHIGHO2_02_FULL_54_22</name>
    <dbReference type="NCBI Taxonomy" id="1798495"/>
    <lineage>
        <taxon>Bacteria</taxon>
        <taxon>Candidatus Kaiseribacteriota</taxon>
    </lineage>
</organism>
<feature type="transmembrane region" description="Helical" evidence="6">
    <location>
        <begin position="73"/>
        <end position="96"/>
    </location>
</feature>
<dbReference type="STRING" id="1798495.A3C19_03170"/>
<comment type="subcellular location">
    <subcellularLocation>
        <location evidence="1">Membrane</location>
        <topology evidence="1">Multi-pass membrane protein</topology>
    </subcellularLocation>
</comment>
<feature type="transmembrane region" description="Helical" evidence="6">
    <location>
        <begin position="173"/>
        <end position="193"/>
    </location>
</feature>
<feature type="transmembrane region" description="Helical" evidence="6">
    <location>
        <begin position="265"/>
        <end position="285"/>
    </location>
</feature>
<dbReference type="InterPro" id="IPR011990">
    <property type="entry name" value="TPR-like_helical_dom_sf"/>
</dbReference>
<feature type="transmembrane region" description="Helical" evidence="6">
    <location>
        <begin position="108"/>
        <end position="126"/>
    </location>
</feature>
<gene>
    <name evidence="8" type="ORF">A3C19_03170</name>
</gene>
<accession>A0A1F6DMI4</accession>
<proteinExistence type="predicted"/>
<evidence type="ECO:0000256" key="6">
    <source>
        <dbReference type="SAM" id="Phobius"/>
    </source>
</evidence>
<feature type="transmembrane region" description="Helical" evidence="6">
    <location>
        <begin position="42"/>
        <end position="61"/>
    </location>
</feature>
<evidence type="ECO:0000256" key="1">
    <source>
        <dbReference type="ARBA" id="ARBA00004141"/>
    </source>
</evidence>
<dbReference type="PROSITE" id="PS50005">
    <property type="entry name" value="TPR"/>
    <property type="match status" value="1"/>
</dbReference>
<dbReference type="Pfam" id="PF04932">
    <property type="entry name" value="Wzy_C"/>
    <property type="match status" value="1"/>
</dbReference>
<dbReference type="InterPro" id="IPR051533">
    <property type="entry name" value="WaaL-like"/>
</dbReference>
<dbReference type="AlphaFoldDB" id="A0A1F6DMI4"/>
<feature type="repeat" description="TPR" evidence="5">
    <location>
        <begin position="604"/>
        <end position="637"/>
    </location>
</feature>
<evidence type="ECO:0000313" key="9">
    <source>
        <dbReference type="Proteomes" id="UP000178532"/>
    </source>
</evidence>
<keyword evidence="3 6" id="KW-1133">Transmembrane helix</keyword>
<keyword evidence="2 6" id="KW-0812">Transmembrane</keyword>
<name>A0A1F6DMI4_9BACT</name>
<dbReference type="EMBL" id="MFLI01000011">
    <property type="protein sequence ID" value="OGG62242.1"/>
    <property type="molecule type" value="Genomic_DNA"/>
</dbReference>
<comment type="caution">
    <text evidence="8">The sequence shown here is derived from an EMBL/GenBank/DDBJ whole genome shotgun (WGS) entry which is preliminary data.</text>
</comment>
<evidence type="ECO:0000313" key="8">
    <source>
        <dbReference type="EMBL" id="OGG62242.1"/>
    </source>
</evidence>
<sequence>MVTDTQNSVFWKSIEYLFHLFFILFPFVLYSSFLYNGTSTRSLNLIIFSGLIGIGFALWLFRKGSSMLLAKSPLFIALSIYFVSLALSGYLGLSLYTTFWSVATRMTGLWYFVSLGFFMLMLWAVIHDEKKHHQLILSIVLSTALYSVLDLLGKDGLGWFFKDSLSNAFTFGNTTFAAMYVFGAFLLSLYYLYQSEHKKWWMYLLPIILIINPNILNKQIWFGDFSHGLTGVAQATSYVTLLSLFALLGIWLVSKIKEGKTRAVVSYSLFGISLLMAIAASFSLLSPDGYVRGAYLNRSSAARPLVWEMSERAIAQRPYFGWGADNFERVFEKNYDNRLLQGEYGNEAWFDRAHNVFIDQMVDNGSIGLLLYFLVYLVTILALIYTALNAETKKDRTFASVLIVYFTLHIAELQTAFDTSISYPMLAFLFVSAGALYHRTRSIKRDNLTVNLNQTAKYVIGAALLTFFSWSLIVGAWPLLQAQLANGAIRTVGSAEKRIPLYPALFGSKVDEQAFLWRTATDFQRGISQDPKVLEDPAKVEGLKKEIVTFENGYREYVQHNPTNFRAHLNLADVLIYQRLFEVDKLAEAQTVLDTAITLVPQSPQPYWMKAVAYIYMRKFPLAREYAKKALELNPKITQSEAVAKYVEDSIKTFPEIDLFFFKQI</sequence>
<feature type="transmembrane region" description="Helical" evidence="6">
    <location>
        <begin position="397"/>
        <end position="415"/>
    </location>
</feature>
<evidence type="ECO:0000256" key="2">
    <source>
        <dbReference type="ARBA" id="ARBA00022692"/>
    </source>
</evidence>
<evidence type="ECO:0000256" key="5">
    <source>
        <dbReference type="PROSITE-ProRule" id="PRU00339"/>
    </source>
</evidence>
<feature type="transmembrane region" description="Helical" evidence="6">
    <location>
        <begin position="236"/>
        <end position="253"/>
    </location>
</feature>